<protein>
    <submittedName>
        <fullName evidence="2">Uncharacterized protein</fullName>
    </submittedName>
</protein>
<dbReference type="EMBL" id="CACRXK020012678">
    <property type="protein sequence ID" value="CAB4023781.1"/>
    <property type="molecule type" value="Genomic_DNA"/>
</dbReference>
<dbReference type="Proteomes" id="UP001152795">
    <property type="component" value="Unassembled WGS sequence"/>
</dbReference>
<organism evidence="2 3">
    <name type="scientific">Paramuricea clavata</name>
    <name type="common">Red gorgonian</name>
    <name type="synonym">Violescent sea-whip</name>
    <dbReference type="NCBI Taxonomy" id="317549"/>
    <lineage>
        <taxon>Eukaryota</taxon>
        <taxon>Metazoa</taxon>
        <taxon>Cnidaria</taxon>
        <taxon>Anthozoa</taxon>
        <taxon>Octocorallia</taxon>
        <taxon>Malacalcyonacea</taxon>
        <taxon>Plexauridae</taxon>
        <taxon>Paramuricea</taxon>
    </lineage>
</organism>
<reference evidence="2" key="1">
    <citation type="submission" date="2020-04" db="EMBL/GenBank/DDBJ databases">
        <authorList>
            <person name="Alioto T."/>
            <person name="Alioto T."/>
            <person name="Gomez Garrido J."/>
        </authorList>
    </citation>
    <scope>NUCLEOTIDE SEQUENCE</scope>
    <source>
        <strain evidence="2">A484AB</strain>
    </source>
</reference>
<evidence type="ECO:0000256" key="1">
    <source>
        <dbReference type="SAM" id="MobiDB-lite"/>
    </source>
</evidence>
<proteinExistence type="predicted"/>
<keyword evidence="3" id="KW-1185">Reference proteome</keyword>
<sequence>MLRSNLSNIPREINEQCPSIHLLAESQDLTVQAKANKIVLAIASYLKQDENQPASRGSEGDDDDDGGGDDVGGNGDDGGGDDDCDDVGGGDVGGGDDGGGDDGG</sequence>
<feature type="compositionally biased region" description="Acidic residues" evidence="1">
    <location>
        <begin position="78"/>
        <end position="88"/>
    </location>
</feature>
<gene>
    <name evidence="2" type="ORF">PACLA_8A066927</name>
</gene>
<feature type="region of interest" description="Disordered" evidence="1">
    <location>
        <begin position="46"/>
        <end position="104"/>
    </location>
</feature>
<feature type="non-terminal residue" evidence="2">
    <location>
        <position position="104"/>
    </location>
</feature>
<dbReference type="OrthoDB" id="118154at2759"/>
<evidence type="ECO:0000313" key="3">
    <source>
        <dbReference type="Proteomes" id="UP001152795"/>
    </source>
</evidence>
<dbReference type="AlphaFoldDB" id="A0A7D9J7Y1"/>
<accession>A0A7D9J7Y1</accession>
<name>A0A7D9J7Y1_PARCT</name>
<evidence type="ECO:0000313" key="2">
    <source>
        <dbReference type="EMBL" id="CAB4023781.1"/>
    </source>
</evidence>
<comment type="caution">
    <text evidence="2">The sequence shown here is derived from an EMBL/GenBank/DDBJ whole genome shotgun (WGS) entry which is preliminary data.</text>
</comment>